<evidence type="ECO:0000256" key="1">
    <source>
        <dbReference type="SAM" id="Coils"/>
    </source>
</evidence>
<gene>
    <name evidence="3" type="ORF">D0433_01450</name>
</gene>
<dbReference type="Proteomes" id="UP000266389">
    <property type="component" value="Unassembled WGS sequence"/>
</dbReference>
<evidence type="ECO:0000313" key="3">
    <source>
        <dbReference type="EMBL" id="RFM25310.1"/>
    </source>
</evidence>
<feature type="region of interest" description="Disordered" evidence="2">
    <location>
        <begin position="199"/>
        <end position="230"/>
    </location>
</feature>
<feature type="coiled-coil region" evidence="1">
    <location>
        <begin position="85"/>
        <end position="112"/>
    </location>
</feature>
<dbReference type="InterPro" id="IPR011990">
    <property type="entry name" value="TPR-like_helical_dom_sf"/>
</dbReference>
<sequence length="286" mass="32748">MSIKAAFLILAVGILSVGCTSVSRWESRFTEDEKIQLIYERALRNFEKGKETLEHQTLQKAKEDFEFLAEVFKHDPAKKQILEIERFYREKRQALQASIAEAKAKNDFLAQVGFYRKLQRLVPDDAEANKFLIENRTEIQTQVEQHLAAGKSALAGKNFQKAIASFNAVLSAYPESEEAKQGLAAAVAAYEEARRIEAEEATRRAEEAARTRRRATQREKEERAQPVQLSAEEKERLYQAGKAAFDKKDFVSAYKNFMAIGDENYKDTRIYLQRSLSKIKALKLEK</sequence>
<name>A0A395M3I6_9BACT</name>
<dbReference type="PROSITE" id="PS51257">
    <property type="entry name" value="PROKAR_LIPOPROTEIN"/>
    <property type="match status" value="1"/>
</dbReference>
<feature type="compositionally biased region" description="Basic and acidic residues" evidence="2">
    <location>
        <begin position="199"/>
        <end position="224"/>
    </location>
</feature>
<comment type="caution">
    <text evidence="3">The sequence shown here is derived from an EMBL/GenBank/DDBJ whole genome shotgun (WGS) entry which is preliminary data.</text>
</comment>
<protein>
    <submittedName>
        <fullName evidence="3">Uncharacterized protein</fullName>
    </submittedName>
</protein>
<proteinExistence type="predicted"/>
<dbReference type="AlphaFoldDB" id="A0A395M3I6"/>
<dbReference type="EMBL" id="PHFL01000007">
    <property type="protein sequence ID" value="RFM25310.1"/>
    <property type="molecule type" value="Genomic_DNA"/>
</dbReference>
<organism evidence="3 4">
    <name type="scientific">Candidatus Thermochlorobacter aerophilus</name>
    <dbReference type="NCBI Taxonomy" id="1868324"/>
    <lineage>
        <taxon>Bacteria</taxon>
        <taxon>Pseudomonadati</taxon>
        <taxon>Chlorobiota</taxon>
        <taxon>Chlorobiia</taxon>
        <taxon>Chlorobiales</taxon>
        <taxon>Candidatus Thermochlorobacteriaceae</taxon>
        <taxon>Candidatus Thermochlorobacter</taxon>
    </lineage>
</organism>
<reference evidence="3 4" key="1">
    <citation type="journal article" date="2011" name="ISME J.">
        <title>Community ecology of hot spring cyanobacterial mats: predominant populations and their functional potential.</title>
        <authorList>
            <person name="Klatt C.G."/>
            <person name="Wood J.M."/>
            <person name="Rusch D.B."/>
            <person name="Bateson M.M."/>
            <person name="Hamamura N."/>
            <person name="Heidelberg J.F."/>
            <person name="Grossman A.R."/>
            <person name="Bhaya D."/>
            <person name="Cohan F.M."/>
            <person name="Kuhl M."/>
            <person name="Bryant D.A."/>
            <person name="Ward D.M."/>
        </authorList>
    </citation>
    <scope>NUCLEOTIDE SEQUENCE [LARGE SCALE GENOMIC DNA]</scope>
    <source>
        <strain evidence="3">OS</strain>
    </source>
</reference>
<evidence type="ECO:0000313" key="4">
    <source>
        <dbReference type="Proteomes" id="UP000266389"/>
    </source>
</evidence>
<accession>A0A395M3I6</accession>
<evidence type="ECO:0000256" key="2">
    <source>
        <dbReference type="SAM" id="MobiDB-lite"/>
    </source>
</evidence>
<keyword evidence="1" id="KW-0175">Coiled coil</keyword>
<dbReference type="SUPFAM" id="SSF48452">
    <property type="entry name" value="TPR-like"/>
    <property type="match status" value="1"/>
</dbReference>